<accession>A0ABR6ELA1</accession>
<keyword evidence="1" id="KW-0472">Membrane</keyword>
<dbReference type="EMBL" id="WMLF01000412">
    <property type="protein sequence ID" value="MBB1246121.1"/>
    <property type="molecule type" value="Genomic_DNA"/>
</dbReference>
<feature type="transmembrane region" description="Helical" evidence="1">
    <location>
        <begin position="40"/>
        <end position="58"/>
    </location>
</feature>
<proteinExistence type="predicted"/>
<protein>
    <recommendedName>
        <fullName evidence="4">Integral membrane protein</fullName>
    </recommendedName>
</protein>
<comment type="caution">
    <text evidence="2">The sequence shown here is derived from an EMBL/GenBank/DDBJ whole genome shotgun (WGS) entry which is preliminary data.</text>
</comment>
<keyword evidence="3" id="KW-1185">Reference proteome</keyword>
<dbReference type="Proteomes" id="UP000766698">
    <property type="component" value="Unassembled WGS sequence"/>
</dbReference>
<keyword evidence="1" id="KW-0812">Transmembrane</keyword>
<sequence length="68" mass="7612">MTYSTREWWVEIAVGALAAVATTVLLAFLCFLSLGGEEATVNLAWFAVPGLAVGLWVSRRYRRRHDKN</sequence>
<keyword evidence="1" id="KW-1133">Transmembrane helix</keyword>
<evidence type="ECO:0008006" key="4">
    <source>
        <dbReference type="Google" id="ProtNLM"/>
    </source>
</evidence>
<feature type="transmembrane region" description="Helical" evidence="1">
    <location>
        <begin position="12"/>
        <end position="34"/>
    </location>
</feature>
<evidence type="ECO:0000313" key="3">
    <source>
        <dbReference type="Proteomes" id="UP000766698"/>
    </source>
</evidence>
<evidence type="ECO:0000256" key="1">
    <source>
        <dbReference type="SAM" id="Phobius"/>
    </source>
</evidence>
<dbReference type="RefSeq" id="WP_182857398.1">
    <property type="nucleotide sequence ID" value="NZ_WMLF01000412.1"/>
</dbReference>
<evidence type="ECO:0000313" key="2">
    <source>
        <dbReference type="EMBL" id="MBB1246121.1"/>
    </source>
</evidence>
<name>A0ABR6ELA1_9ACTN</name>
<reference evidence="3" key="1">
    <citation type="journal article" date="2020" name="Syst. Appl. Microbiol.">
        <title>Streptomyces alkaliterrae sp. nov., isolated from an alkaline soil, and emended descriptions of Streptomyces alkaliphilus, Streptomyces calidiresistens and Streptomyces durbertensis.</title>
        <authorList>
            <person name="Swiecimska M."/>
            <person name="Golinska P."/>
            <person name="Nouioui I."/>
            <person name="Wypij M."/>
            <person name="Rai M."/>
            <person name="Sangal V."/>
            <person name="Goodfellow M."/>
        </authorList>
    </citation>
    <scope>NUCLEOTIDE SEQUENCE [LARGE SCALE GENOMIC DNA]</scope>
    <source>
        <strain evidence="3">DSM 104538</strain>
    </source>
</reference>
<gene>
    <name evidence="2" type="ORF">GL263_21560</name>
</gene>
<organism evidence="2 3">
    <name type="scientific">Streptomyces durbertensis</name>
    <dbReference type="NCBI Taxonomy" id="2448886"/>
    <lineage>
        <taxon>Bacteria</taxon>
        <taxon>Bacillati</taxon>
        <taxon>Actinomycetota</taxon>
        <taxon>Actinomycetes</taxon>
        <taxon>Kitasatosporales</taxon>
        <taxon>Streptomycetaceae</taxon>
        <taxon>Streptomyces</taxon>
    </lineage>
</organism>